<sequence>MLGGLYGDLPPPSAAASEDEGGGARGGGGASNKAPGSSVSGSGPASSMWSNSSTKLAPPTVRKPSLFAPPPSVLRNAAATAAVAAIKPNKVTITTPPGRGLLLSAAAPSRWSSDDAERSLSPAVAQPAAAALVAVSAAVVEEYDPARPNDYDEYCRERRRRKMEEEMREEMERRRLEEEERERERELHRQREIERERDAQGEKDETPPETRASSLRISGEEAWKRRAMLSAARAAEANNNSTGNPNPARTRSPSPPPRTSEGFSISKQSSMTAAQRMMARMGWKEGQGLGKQEQGITVPLMARKTDKRAGVIVNAAAAAAAAAATAATAAPAPASMAMEKKQIPKQGVSISSPPTRVVLLRNMVGPGEVDSDLEDEVASECTKYGTVTRVLIFEITEPDFPVTEAVRIFVQFERPEQATKALVDLDGRFFGGRVVRASFYDEGRFSRNELAPSAGEVPAAAAATPGS</sequence>
<dbReference type="CDD" id="cd12647">
    <property type="entry name" value="RRM_UHM_SPF45"/>
    <property type="match status" value="1"/>
</dbReference>
<dbReference type="Pfam" id="PF01585">
    <property type="entry name" value="G-patch"/>
    <property type="match status" value="1"/>
</dbReference>
<gene>
    <name evidence="6" type="ORF">CSSPTR1EN2_LOCUS14008</name>
</gene>
<dbReference type="Pfam" id="PF00076">
    <property type="entry name" value="RRM_1"/>
    <property type="match status" value="1"/>
</dbReference>
<dbReference type="SMART" id="SM00443">
    <property type="entry name" value="G_patch"/>
    <property type="match status" value="1"/>
</dbReference>
<dbReference type="PANTHER" id="PTHR13288:SF8">
    <property type="entry name" value="SPLICING FACTOR 45"/>
    <property type="match status" value="1"/>
</dbReference>
<evidence type="ECO:0000313" key="7">
    <source>
        <dbReference type="Proteomes" id="UP001497512"/>
    </source>
</evidence>
<feature type="domain" description="RRM" evidence="4">
    <location>
        <begin position="356"/>
        <end position="442"/>
    </location>
</feature>
<dbReference type="Proteomes" id="UP001497512">
    <property type="component" value="Chromosome 3"/>
</dbReference>
<keyword evidence="1" id="KW-0508">mRNA splicing</keyword>
<name>A0ABP0UCQ6_9BRYO</name>
<evidence type="ECO:0000256" key="1">
    <source>
        <dbReference type="PIRNR" id="PIRNR031066"/>
    </source>
</evidence>
<dbReference type="PIRSF" id="PIRSF031066">
    <property type="entry name" value="Splicing_factor_SPF45"/>
    <property type="match status" value="1"/>
</dbReference>
<organism evidence="6 7">
    <name type="scientific">Sphagnum troendelagicum</name>
    <dbReference type="NCBI Taxonomy" id="128251"/>
    <lineage>
        <taxon>Eukaryota</taxon>
        <taxon>Viridiplantae</taxon>
        <taxon>Streptophyta</taxon>
        <taxon>Embryophyta</taxon>
        <taxon>Bryophyta</taxon>
        <taxon>Sphagnophytina</taxon>
        <taxon>Sphagnopsida</taxon>
        <taxon>Sphagnales</taxon>
        <taxon>Sphagnaceae</taxon>
        <taxon>Sphagnum</taxon>
    </lineage>
</organism>
<keyword evidence="1 2" id="KW-0694">RNA-binding</keyword>
<evidence type="ECO:0000313" key="6">
    <source>
        <dbReference type="EMBL" id="CAK9218485.1"/>
    </source>
</evidence>
<feature type="domain" description="G-patch" evidence="5">
    <location>
        <begin position="270"/>
        <end position="316"/>
    </location>
</feature>
<dbReference type="InterPro" id="IPR012677">
    <property type="entry name" value="Nucleotide-bd_a/b_plait_sf"/>
</dbReference>
<evidence type="ECO:0000259" key="4">
    <source>
        <dbReference type="PROSITE" id="PS50102"/>
    </source>
</evidence>
<feature type="compositionally biased region" description="Polar residues" evidence="3">
    <location>
        <begin position="261"/>
        <end position="273"/>
    </location>
</feature>
<dbReference type="PROSITE" id="PS50174">
    <property type="entry name" value="G_PATCH"/>
    <property type="match status" value="1"/>
</dbReference>
<feature type="compositionally biased region" description="Basic and acidic residues" evidence="3">
    <location>
        <begin position="164"/>
        <end position="208"/>
    </location>
</feature>
<dbReference type="PANTHER" id="PTHR13288">
    <property type="entry name" value="SPLICING FACTOR 45 SPF45"/>
    <property type="match status" value="1"/>
</dbReference>
<dbReference type="PROSITE" id="PS50102">
    <property type="entry name" value="RRM"/>
    <property type="match status" value="1"/>
</dbReference>
<feature type="region of interest" description="Disordered" evidence="3">
    <location>
        <begin position="164"/>
        <end position="273"/>
    </location>
</feature>
<proteinExistence type="predicted"/>
<protein>
    <submittedName>
        <fullName evidence="6">Uncharacterized protein</fullName>
    </submittedName>
</protein>
<dbReference type="InterPro" id="IPR000504">
    <property type="entry name" value="RRM_dom"/>
</dbReference>
<dbReference type="InterPro" id="IPR035979">
    <property type="entry name" value="RBD_domain_sf"/>
</dbReference>
<evidence type="ECO:0000256" key="2">
    <source>
        <dbReference type="PROSITE-ProRule" id="PRU00176"/>
    </source>
</evidence>
<dbReference type="InterPro" id="IPR034653">
    <property type="entry name" value="SPF45_RRM"/>
</dbReference>
<dbReference type="Gene3D" id="3.30.70.330">
    <property type="match status" value="1"/>
</dbReference>
<dbReference type="InterPro" id="IPR003954">
    <property type="entry name" value="RRM_euk-type"/>
</dbReference>
<feature type="compositionally biased region" description="Low complexity" evidence="3">
    <location>
        <begin position="228"/>
        <end position="252"/>
    </location>
</feature>
<reference evidence="6" key="1">
    <citation type="submission" date="2024-02" db="EMBL/GenBank/DDBJ databases">
        <authorList>
            <consortium name="ELIXIR-Norway"/>
            <consortium name="Elixir Norway"/>
        </authorList>
    </citation>
    <scope>NUCLEOTIDE SEQUENCE</scope>
</reference>
<evidence type="ECO:0000256" key="3">
    <source>
        <dbReference type="SAM" id="MobiDB-lite"/>
    </source>
</evidence>
<dbReference type="EMBL" id="OZ019895">
    <property type="protein sequence ID" value="CAK9218485.1"/>
    <property type="molecule type" value="Genomic_DNA"/>
</dbReference>
<feature type="compositionally biased region" description="Low complexity" evidence="3">
    <location>
        <begin position="36"/>
        <end position="53"/>
    </location>
</feature>
<dbReference type="InterPro" id="IPR040052">
    <property type="entry name" value="RBM17"/>
</dbReference>
<evidence type="ECO:0000259" key="5">
    <source>
        <dbReference type="PROSITE" id="PS50174"/>
    </source>
</evidence>
<dbReference type="SUPFAM" id="SSF54928">
    <property type="entry name" value="RNA-binding domain, RBD"/>
    <property type="match status" value="1"/>
</dbReference>
<feature type="region of interest" description="Disordered" evidence="3">
    <location>
        <begin position="1"/>
        <end position="71"/>
    </location>
</feature>
<keyword evidence="1" id="KW-0507">mRNA processing</keyword>
<dbReference type="InterPro" id="IPR000467">
    <property type="entry name" value="G_patch_dom"/>
</dbReference>
<dbReference type="SMART" id="SM00361">
    <property type="entry name" value="RRM_1"/>
    <property type="match status" value="1"/>
</dbReference>
<keyword evidence="7" id="KW-1185">Reference proteome</keyword>
<accession>A0ABP0UCQ6</accession>